<sequence length="43" mass="4839">MSKELDALKKSIENIAKVITIPKLKPLPGKTTEPVRKQPQVNR</sequence>
<accession>X1E810</accession>
<protein>
    <submittedName>
        <fullName evidence="1">Uncharacterized protein</fullName>
    </submittedName>
</protein>
<dbReference type="AlphaFoldDB" id="X1E810"/>
<reference evidence="1" key="1">
    <citation type="journal article" date="2014" name="Front. Microbiol.">
        <title>High frequency of phylogenetically diverse reductive dehalogenase-homologous genes in deep subseafloor sedimentary metagenomes.</title>
        <authorList>
            <person name="Kawai M."/>
            <person name="Futagami T."/>
            <person name="Toyoda A."/>
            <person name="Takaki Y."/>
            <person name="Nishi S."/>
            <person name="Hori S."/>
            <person name="Arai W."/>
            <person name="Tsubouchi T."/>
            <person name="Morono Y."/>
            <person name="Uchiyama I."/>
            <person name="Ito T."/>
            <person name="Fujiyama A."/>
            <person name="Inagaki F."/>
            <person name="Takami H."/>
        </authorList>
    </citation>
    <scope>NUCLEOTIDE SEQUENCE</scope>
    <source>
        <strain evidence="1">Expedition CK06-06</strain>
    </source>
</reference>
<evidence type="ECO:0000313" key="1">
    <source>
        <dbReference type="EMBL" id="GAH16475.1"/>
    </source>
</evidence>
<comment type="caution">
    <text evidence="1">The sequence shown here is derived from an EMBL/GenBank/DDBJ whole genome shotgun (WGS) entry which is preliminary data.</text>
</comment>
<dbReference type="EMBL" id="BART01031658">
    <property type="protein sequence ID" value="GAH16475.1"/>
    <property type="molecule type" value="Genomic_DNA"/>
</dbReference>
<name>X1E810_9ZZZZ</name>
<organism evidence="1">
    <name type="scientific">marine sediment metagenome</name>
    <dbReference type="NCBI Taxonomy" id="412755"/>
    <lineage>
        <taxon>unclassified sequences</taxon>
        <taxon>metagenomes</taxon>
        <taxon>ecological metagenomes</taxon>
    </lineage>
</organism>
<gene>
    <name evidence="1" type="ORF">S01H4_54938</name>
</gene>
<proteinExistence type="predicted"/>